<dbReference type="Proteomes" id="UP001497744">
    <property type="component" value="Unassembled WGS sequence"/>
</dbReference>
<dbReference type="AlphaFoldDB" id="A0AAV4LMF1"/>
<name>A0AAV4LMF1_BABCB</name>
<evidence type="ECO:0000256" key="2">
    <source>
        <dbReference type="ARBA" id="ARBA00022679"/>
    </source>
</evidence>
<protein>
    <submittedName>
        <fullName evidence="8">Phosphatidylinositol 3-and 4-kinase, putative</fullName>
    </submittedName>
</protein>
<feature type="domain" description="PI3K/PI4K catalytic" evidence="7">
    <location>
        <begin position="163"/>
        <end position="414"/>
    </location>
</feature>
<keyword evidence="4" id="KW-0418">Kinase</keyword>
<feature type="region of interest" description="Disordered" evidence="6">
    <location>
        <begin position="488"/>
        <end position="516"/>
    </location>
</feature>
<dbReference type="EMBL" id="BPLF01000001">
    <property type="protein sequence ID" value="GIX61011.1"/>
    <property type="molecule type" value="Genomic_DNA"/>
</dbReference>
<evidence type="ECO:0000256" key="4">
    <source>
        <dbReference type="ARBA" id="ARBA00022777"/>
    </source>
</evidence>
<comment type="caution">
    <text evidence="8">The sequence shown here is derived from an EMBL/GenBank/DDBJ whole genome shotgun (WGS) entry which is preliminary data.</text>
</comment>
<keyword evidence="2" id="KW-0808">Transferase</keyword>
<dbReference type="GO" id="GO:0005524">
    <property type="term" value="F:ATP binding"/>
    <property type="evidence" value="ECO:0007669"/>
    <property type="project" value="UniProtKB-KW"/>
</dbReference>
<dbReference type="PANTHER" id="PTHR45800:SF11">
    <property type="entry name" value="PHOSPHATIDYLINOSITOL 3-KINASE-RELATED PROTEIN KINASE"/>
    <property type="match status" value="1"/>
</dbReference>
<evidence type="ECO:0000313" key="8">
    <source>
        <dbReference type="EMBL" id="GIX61011.1"/>
    </source>
</evidence>
<sequence>MSSGGLRISQQNYFSTHNALRDVSPEDKGTRYVLHELHGERHGALRLYPFYDVQVVAASPGPHGAQMVKRLLIKKLHLPAGTGVGDLRIHYKGVELPNYRTMETYMGKGKSEHRLFWSMREKNPSAGIRRAGIKTTGHMQGIINEISLSLKSNIKPKLTMDGTGGTYLLYNKHRKCCAVFKPVDEEAFAPCNPRGYEGKLNQQGFRSGVLSGEGASREVAAYLLDSAYGGVCGVPDTTMVEASHPAFKNSCDERFVKDVDSGPKWKTGSLQEFVDCKESSGNYNPSLFPVGDVHRIGIFDLRVCNLDRNDGNIMVMDLRQRSHDGQTLPAGNARYKLIPIDHGLILPDVIDVADMDLVWFEWPQTEVPFGSNELKLIFAFDPDKDAERLRKRLLIRAECLRTMRVSVRLLQIGAIMHLNLKQIARIVCRSDMDVPSDLETIIKKAVEQAYRATESTSVICTRRLGPALDLFTNSVRFSANAEDAESVGRVSEGAALDDSSTSDASEVSSEDSVALARDDSASSAHHVLHHSNTPDLKYRDIVRTTYRRRRPVHEERSIWMLEDSKGRPIHFDWDEQFERTFYSLVANMFTAYIQQHHPQWSSYPYNGDGCERVPWASRSNFKLPLAEKWLELRRPAGGA</sequence>
<evidence type="ECO:0000256" key="3">
    <source>
        <dbReference type="ARBA" id="ARBA00022741"/>
    </source>
</evidence>
<evidence type="ECO:0000256" key="1">
    <source>
        <dbReference type="ARBA" id="ARBA00008941"/>
    </source>
</evidence>
<dbReference type="GO" id="GO:0016301">
    <property type="term" value="F:kinase activity"/>
    <property type="evidence" value="ECO:0007669"/>
    <property type="project" value="UniProtKB-KW"/>
</dbReference>
<dbReference type="PANTHER" id="PTHR45800">
    <property type="entry name" value="PHOSPHATIDYLINOSITOL 4-KINASE GAMMA"/>
    <property type="match status" value="1"/>
</dbReference>
<dbReference type="Pfam" id="PF00454">
    <property type="entry name" value="PI3_PI4_kinase"/>
    <property type="match status" value="1"/>
</dbReference>
<dbReference type="GeneID" id="94192494"/>
<organism evidence="8 9">
    <name type="scientific">Babesia caballi</name>
    <dbReference type="NCBI Taxonomy" id="5871"/>
    <lineage>
        <taxon>Eukaryota</taxon>
        <taxon>Sar</taxon>
        <taxon>Alveolata</taxon>
        <taxon>Apicomplexa</taxon>
        <taxon>Aconoidasida</taxon>
        <taxon>Piroplasmida</taxon>
        <taxon>Babesiidae</taxon>
        <taxon>Babesia</taxon>
    </lineage>
</organism>
<feature type="compositionally biased region" description="Low complexity" evidence="6">
    <location>
        <begin position="494"/>
        <end position="514"/>
    </location>
</feature>
<dbReference type="InterPro" id="IPR044571">
    <property type="entry name" value="P4KG1-8"/>
</dbReference>
<evidence type="ECO:0000256" key="5">
    <source>
        <dbReference type="ARBA" id="ARBA00022840"/>
    </source>
</evidence>
<proteinExistence type="inferred from homology"/>
<gene>
    <name evidence="8" type="ORF">BcabD6B2_04460</name>
</gene>
<dbReference type="RefSeq" id="XP_067713082.1">
    <property type="nucleotide sequence ID" value="XM_067856981.1"/>
</dbReference>
<keyword evidence="9" id="KW-1185">Reference proteome</keyword>
<evidence type="ECO:0000256" key="6">
    <source>
        <dbReference type="SAM" id="MobiDB-lite"/>
    </source>
</evidence>
<reference evidence="8 9" key="1">
    <citation type="submission" date="2021-06" db="EMBL/GenBank/DDBJ databases">
        <title>Genome sequence of Babesia caballi.</title>
        <authorList>
            <person name="Yamagishi J."/>
            <person name="Kidaka T."/>
            <person name="Ochi A."/>
        </authorList>
    </citation>
    <scope>NUCLEOTIDE SEQUENCE [LARGE SCALE GENOMIC DNA]</scope>
    <source>
        <strain evidence="8">USDA-D6B2</strain>
    </source>
</reference>
<comment type="similarity">
    <text evidence="1">Belongs to the PI3/PI4-kinase family. Type II PI4K subfamily.</text>
</comment>
<dbReference type="InterPro" id="IPR000403">
    <property type="entry name" value="PI3/4_kinase_cat_dom"/>
</dbReference>
<evidence type="ECO:0000313" key="9">
    <source>
        <dbReference type="Proteomes" id="UP001497744"/>
    </source>
</evidence>
<keyword evidence="5" id="KW-0067">ATP-binding</keyword>
<evidence type="ECO:0000259" key="7">
    <source>
        <dbReference type="Pfam" id="PF00454"/>
    </source>
</evidence>
<keyword evidence="3" id="KW-0547">Nucleotide-binding</keyword>
<accession>A0AAV4LMF1</accession>